<keyword evidence="1" id="KW-0349">Heme</keyword>
<keyword evidence="1" id="KW-0408">Iron</keyword>
<feature type="binding site" description="axial binding residue" evidence="1">
    <location>
        <position position="159"/>
    </location>
    <ligand>
        <name>heme b</name>
        <dbReference type="ChEBI" id="CHEBI:60344"/>
    </ligand>
    <ligandPart>
        <name>Fe</name>
        <dbReference type="ChEBI" id="CHEBI:18248"/>
    </ligandPart>
</feature>
<comment type="cofactor">
    <cofactor evidence="1">
        <name>heme b</name>
        <dbReference type="ChEBI" id="CHEBI:60344"/>
    </cofactor>
    <text evidence="1">Binds 1 heme b group per subunit, that coordinates a highly solvent-exposed Fe(III) atom.</text>
</comment>
<proteinExistence type="inferred from homology"/>
<dbReference type="EC" id="5.99.-.-" evidence="1"/>
<dbReference type="HAMAP" id="MF_01297">
    <property type="entry name" value="nitrobindin"/>
    <property type="match status" value="1"/>
</dbReference>
<comment type="caution">
    <text evidence="1">Lacks conserved residue(s) required for the propagation of feature annotation.</text>
</comment>
<dbReference type="RefSeq" id="WP_315733034.1">
    <property type="nucleotide sequence ID" value="NZ_JAVYII010000004.1"/>
</dbReference>
<dbReference type="InterPro" id="IPR012674">
    <property type="entry name" value="Calycin"/>
</dbReference>
<evidence type="ECO:0000313" key="4">
    <source>
        <dbReference type="Proteomes" id="UP001268542"/>
    </source>
</evidence>
<comment type="function">
    <text evidence="1">Heme-binding protein able to scavenge peroxynitrite and to protect free L-tyrosine against peroxynitrite-mediated nitration, by acting as a peroxynitrite isomerase that converts peroxynitrite to nitrate. Therefore, this protein likely plays a role in peroxynitrite sensing and in the detoxification of reactive nitrogen and oxygen species (RNS and ROS, respectively). Is able to bind nitric oxide (NO) in vitro, but may act as a sensor of peroxynitrite levels in vivo.</text>
</comment>
<organism evidence="3 4">
    <name type="scientific">Nocardioides imazamoxiresistens</name>
    <dbReference type="NCBI Taxonomy" id="3231893"/>
    <lineage>
        <taxon>Bacteria</taxon>
        <taxon>Bacillati</taxon>
        <taxon>Actinomycetota</taxon>
        <taxon>Actinomycetes</taxon>
        <taxon>Propionibacteriales</taxon>
        <taxon>Nocardioidaceae</taxon>
        <taxon>Nocardioides</taxon>
    </lineage>
</organism>
<keyword evidence="1" id="KW-0479">Metal-binding</keyword>
<dbReference type="EMBL" id="JAVYII010000004">
    <property type="protein sequence ID" value="MDT9593540.1"/>
    <property type="molecule type" value="Genomic_DNA"/>
</dbReference>
<comment type="pathway">
    <text evidence="1">Nitrogen metabolism.</text>
</comment>
<feature type="domain" description="THAP4-like heme-binding" evidence="2">
    <location>
        <begin position="13"/>
        <end position="166"/>
    </location>
</feature>
<name>A0ABU3PWC8_9ACTN</name>
<evidence type="ECO:0000256" key="1">
    <source>
        <dbReference type="HAMAP-Rule" id="MF_01297"/>
    </source>
</evidence>
<reference evidence="3 4" key="1">
    <citation type="submission" date="2023-08" db="EMBL/GenBank/DDBJ databases">
        <title>Nocardioides seae sp. nov., a bacterium isolated from a soil.</title>
        <authorList>
            <person name="Wang X."/>
        </authorList>
    </citation>
    <scope>NUCLEOTIDE SEQUENCE [LARGE SCALE GENOMIC DNA]</scope>
    <source>
        <strain evidence="3 4">YZH12</strain>
    </source>
</reference>
<dbReference type="PANTHER" id="PTHR15854">
    <property type="entry name" value="THAP4 PROTEIN"/>
    <property type="match status" value="1"/>
</dbReference>
<comment type="caution">
    <text evidence="3">The sequence shown here is derived from an EMBL/GenBank/DDBJ whole genome shotgun (WGS) entry which is preliminary data.</text>
</comment>
<dbReference type="CDD" id="cd07828">
    <property type="entry name" value="lipocalin_heme-bd-THAP4-like"/>
    <property type="match status" value="1"/>
</dbReference>
<sequence>MPFELPDNLHPACGPIAWMLGTWRGNGHGNYPSIEPFQFGQELIFTHDGRPFFHYMARSWVVDEQGEKVREGAIETGFLRAKTDGEPGEVELLLAHNTGIVEIWAGNAADGKVEIVTDAIGRVEGAQEVTGGKRLYGNVEGELLYAYDMAAEGHELQSHTWARLQRA</sequence>
<evidence type="ECO:0000313" key="3">
    <source>
        <dbReference type="EMBL" id="MDT9593540.1"/>
    </source>
</evidence>
<dbReference type="SUPFAM" id="SSF50814">
    <property type="entry name" value="Lipocalins"/>
    <property type="match status" value="1"/>
</dbReference>
<protein>
    <recommendedName>
        <fullName evidence="1">Peroxynitrite isomerase</fullName>
        <ecNumber evidence="1">5.99.-.-</ecNumber>
    </recommendedName>
    <alternativeName>
        <fullName evidence="1">Ferric nitrobindin</fullName>
        <shortName evidence="1">Nb(III)</shortName>
    </alternativeName>
</protein>
<dbReference type="Pfam" id="PF08768">
    <property type="entry name" value="THAP4_heme-bd"/>
    <property type="match status" value="1"/>
</dbReference>
<dbReference type="Gene3D" id="2.40.128.20">
    <property type="match status" value="1"/>
</dbReference>
<feature type="short sequence motif" description="GXWXGXG" evidence="1">
    <location>
        <begin position="21"/>
        <end position="27"/>
    </location>
</feature>
<keyword evidence="4" id="KW-1185">Reference proteome</keyword>
<dbReference type="Proteomes" id="UP001268542">
    <property type="component" value="Unassembled WGS sequence"/>
</dbReference>
<comment type="similarity">
    <text evidence="1">Belongs to the nitrobindin family.</text>
</comment>
<evidence type="ECO:0000259" key="2">
    <source>
        <dbReference type="Pfam" id="PF08768"/>
    </source>
</evidence>
<dbReference type="PANTHER" id="PTHR15854:SF4">
    <property type="entry name" value="PEROXYNITRITE ISOMERASE THAP4"/>
    <property type="match status" value="1"/>
</dbReference>
<dbReference type="InterPro" id="IPR014878">
    <property type="entry name" value="THAP4-like_heme-bd"/>
</dbReference>
<dbReference type="InterPro" id="IPR045165">
    <property type="entry name" value="Nitrobindin"/>
</dbReference>
<comment type="domain">
    <text evidence="1">Forms a 10-stranded antiparallel beta-barrel structure able to accommodate a hydrophobic ligand in its interior. In fact, this fold hosts the heme group, which is located in a wide surface cleft.</text>
</comment>
<dbReference type="InterPro" id="IPR022939">
    <property type="entry name" value="Nb(III)_bact/plant"/>
</dbReference>
<keyword evidence="1" id="KW-0413">Isomerase</keyword>
<accession>A0ABU3PWC8</accession>
<gene>
    <name evidence="3" type="ORF">RDV89_10715</name>
</gene>
<comment type="catalytic activity">
    <reaction evidence="1">
        <text>peroxynitrite = nitrate</text>
        <dbReference type="Rhea" id="RHEA:63116"/>
        <dbReference type="ChEBI" id="CHEBI:17632"/>
        <dbReference type="ChEBI" id="CHEBI:25941"/>
    </reaction>
</comment>